<dbReference type="OMA" id="LMHSKIM"/>
<feature type="transmembrane region" description="Helical" evidence="1">
    <location>
        <begin position="173"/>
        <end position="191"/>
    </location>
</feature>
<dbReference type="PANTHER" id="PTHR40465:SF1">
    <property type="entry name" value="DUF6534 DOMAIN-CONTAINING PROTEIN"/>
    <property type="match status" value="1"/>
</dbReference>
<feature type="transmembrane region" description="Helical" evidence="1">
    <location>
        <begin position="135"/>
        <end position="153"/>
    </location>
</feature>
<dbReference type="EMBL" id="FUEG01000006">
    <property type="protein sequence ID" value="SJL05403.1"/>
    <property type="molecule type" value="Genomic_DNA"/>
</dbReference>
<proteinExistence type="predicted"/>
<protein>
    <recommendedName>
        <fullName evidence="2">DUF6534 domain-containing protein</fullName>
    </recommendedName>
</protein>
<sequence length="363" mass="39986">MSSVAEPSQGPMLIGHMINVLLLGAVIAQTYIYMITYQKYAFLRVVSFDLTVFIPPHFRRDKAWLKALVFFLLVLNVANTQFTYMYTALITHFEDPAYLVKVTIVFATTAALTGVISCSVQMFFAWRVKILTSNLWLVGVVVATAMAGAIGAIASSVESVSIASFLRFQEIKAWVILWLDILELCSFILSLRRNHKTGFQASDELVDRIIRSTVQTGLLTSICAIVDLIVYLVDPTGLHLLFNFPLSKLYTNTLLSSLNSRGGWAYDSSQSHSHTTGGIMSASAGKKGGDHVVRFGTNTRPEVFVSVEQHELADVGARTTDMEDIKLADDISTTSREPWEVVGPKSKGNRGEYSGTILGLLDL</sequence>
<keyword evidence="4" id="KW-1185">Reference proteome</keyword>
<dbReference type="PANTHER" id="PTHR40465">
    <property type="entry name" value="CHROMOSOME 1, WHOLE GENOME SHOTGUN SEQUENCE"/>
    <property type="match status" value="1"/>
</dbReference>
<dbReference type="STRING" id="47428.A0A284R9J0"/>
<dbReference type="InterPro" id="IPR045339">
    <property type="entry name" value="DUF6534"/>
</dbReference>
<keyword evidence="1" id="KW-0472">Membrane</keyword>
<keyword evidence="1" id="KW-1133">Transmembrane helix</keyword>
<dbReference type="OrthoDB" id="2963229at2759"/>
<evidence type="ECO:0000313" key="3">
    <source>
        <dbReference type="EMBL" id="SJL05403.1"/>
    </source>
</evidence>
<feature type="transmembrane region" description="Helical" evidence="1">
    <location>
        <begin position="12"/>
        <end position="34"/>
    </location>
</feature>
<dbReference type="Proteomes" id="UP000219338">
    <property type="component" value="Unassembled WGS sequence"/>
</dbReference>
<dbReference type="Pfam" id="PF20152">
    <property type="entry name" value="DUF6534"/>
    <property type="match status" value="1"/>
</dbReference>
<reference evidence="4" key="1">
    <citation type="journal article" date="2017" name="Nat. Ecol. Evol.">
        <title>Genome expansion and lineage-specific genetic innovations in the forest pathogenic fungi Armillaria.</title>
        <authorList>
            <person name="Sipos G."/>
            <person name="Prasanna A.N."/>
            <person name="Walter M.C."/>
            <person name="O'Connor E."/>
            <person name="Balint B."/>
            <person name="Krizsan K."/>
            <person name="Kiss B."/>
            <person name="Hess J."/>
            <person name="Varga T."/>
            <person name="Slot J."/>
            <person name="Riley R."/>
            <person name="Boka B."/>
            <person name="Rigling D."/>
            <person name="Barry K."/>
            <person name="Lee J."/>
            <person name="Mihaltcheva S."/>
            <person name="LaButti K."/>
            <person name="Lipzen A."/>
            <person name="Waldron R."/>
            <person name="Moloney N.M."/>
            <person name="Sperisen C."/>
            <person name="Kredics L."/>
            <person name="Vagvoelgyi C."/>
            <person name="Patrignani A."/>
            <person name="Fitzpatrick D."/>
            <person name="Nagy I."/>
            <person name="Doyle S."/>
            <person name="Anderson J.B."/>
            <person name="Grigoriev I.V."/>
            <person name="Gueldener U."/>
            <person name="Muensterkoetter M."/>
            <person name="Nagy L.G."/>
        </authorList>
    </citation>
    <scope>NUCLEOTIDE SEQUENCE [LARGE SCALE GENOMIC DNA]</scope>
    <source>
        <strain evidence="4">C18/9</strain>
    </source>
</reference>
<feature type="transmembrane region" description="Helical" evidence="1">
    <location>
        <begin position="98"/>
        <end position="123"/>
    </location>
</feature>
<dbReference type="AlphaFoldDB" id="A0A284R9J0"/>
<feature type="transmembrane region" description="Helical" evidence="1">
    <location>
        <begin position="63"/>
        <end position="86"/>
    </location>
</feature>
<evidence type="ECO:0000256" key="1">
    <source>
        <dbReference type="SAM" id="Phobius"/>
    </source>
</evidence>
<accession>A0A284R9J0</accession>
<feature type="domain" description="DUF6534" evidence="2">
    <location>
        <begin position="180"/>
        <end position="261"/>
    </location>
</feature>
<name>A0A284R9J0_ARMOS</name>
<evidence type="ECO:0000313" key="4">
    <source>
        <dbReference type="Proteomes" id="UP000219338"/>
    </source>
</evidence>
<gene>
    <name evidence="3" type="ORF">ARMOST_08770</name>
</gene>
<evidence type="ECO:0000259" key="2">
    <source>
        <dbReference type="Pfam" id="PF20152"/>
    </source>
</evidence>
<feature type="transmembrane region" description="Helical" evidence="1">
    <location>
        <begin position="212"/>
        <end position="233"/>
    </location>
</feature>
<organism evidence="3 4">
    <name type="scientific">Armillaria ostoyae</name>
    <name type="common">Armillaria root rot fungus</name>
    <dbReference type="NCBI Taxonomy" id="47428"/>
    <lineage>
        <taxon>Eukaryota</taxon>
        <taxon>Fungi</taxon>
        <taxon>Dikarya</taxon>
        <taxon>Basidiomycota</taxon>
        <taxon>Agaricomycotina</taxon>
        <taxon>Agaricomycetes</taxon>
        <taxon>Agaricomycetidae</taxon>
        <taxon>Agaricales</taxon>
        <taxon>Marasmiineae</taxon>
        <taxon>Physalacriaceae</taxon>
        <taxon>Armillaria</taxon>
    </lineage>
</organism>
<keyword evidence="1" id="KW-0812">Transmembrane</keyword>